<dbReference type="GO" id="GO:0042910">
    <property type="term" value="F:xenobiotic transmembrane transporter activity"/>
    <property type="evidence" value="ECO:0007669"/>
    <property type="project" value="TreeGrafter"/>
</dbReference>
<feature type="transmembrane region" description="Helical" evidence="1">
    <location>
        <begin position="366"/>
        <end position="386"/>
    </location>
</feature>
<dbReference type="Gene3D" id="3.30.2090.10">
    <property type="entry name" value="Multidrug efflux transporter AcrB TolC docking domain, DN and DC subdomains"/>
    <property type="match status" value="2"/>
</dbReference>
<reference evidence="2" key="2">
    <citation type="submission" date="2021-04" db="EMBL/GenBank/DDBJ databases">
        <authorList>
            <person name="Gilroy R."/>
        </authorList>
    </citation>
    <scope>NUCLEOTIDE SEQUENCE</scope>
    <source>
        <strain evidence="2">8470</strain>
    </source>
</reference>
<dbReference type="Pfam" id="PF00873">
    <property type="entry name" value="ACR_tran"/>
    <property type="match status" value="1"/>
</dbReference>
<feature type="transmembrane region" description="Helical" evidence="1">
    <location>
        <begin position="468"/>
        <end position="496"/>
    </location>
</feature>
<dbReference type="PANTHER" id="PTHR32063">
    <property type="match status" value="1"/>
</dbReference>
<feature type="transmembrane region" description="Helical" evidence="1">
    <location>
        <begin position="890"/>
        <end position="911"/>
    </location>
</feature>
<evidence type="ECO:0000256" key="1">
    <source>
        <dbReference type="SAM" id="Phobius"/>
    </source>
</evidence>
<dbReference type="EMBL" id="JAHLFJ010000111">
    <property type="protein sequence ID" value="MBU3857282.1"/>
    <property type="molecule type" value="Genomic_DNA"/>
</dbReference>
<organism evidence="2 3">
    <name type="scientific">Candidatus Phocaeicola excrementipullorum</name>
    <dbReference type="NCBI Taxonomy" id="2838731"/>
    <lineage>
        <taxon>Bacteria</taxon>
        <taxon>Pseudomonadati</taxon>
        <taxon>Bacteroidota</taxon>
        <taxon>Bacteroidia</taxon>
        <taxon>Bacteroidales</taxon>
        <taxon>Bacteroidaceae</taxon>
        <taxon>Phocaeicola</taxon>
    </lineage>
</organism>
<dbReference type="PANTHER" id="PTHR32063:SF18">
    <property type="entry name" value="CATION EFFLUX SYSTEM PROTEIN"/>
    <property type="match status" value="1"/>
</dbReference>
<feature type="transmembrane region" description="Helical" evidence="1">
    <location>
        <begin position="866"/>
        <end position="883"/>
    </location>
</feature>
<keyword evidence="1" id="KW-1133">Transmembrane helix</keyword>
<proteinExistence type="predicted"/>
<gene>
    <name evidence="2" type="ORF">H9928_12245</name>
</gene>
<dbReference type="GO" id="GO:0005886">
    <property type="term" value="C:plasma membrane"/>
    <property type="evidence" value="ECO:0007669"/>
    <property type="project" value="TreeGrafter"/>
</dbReference>
<dbReference type="Gene3D" id="3.30.70.1440">
    <property type="entry name" value="Multidrug efflux transporter AcrB pore domain"/>
    <property type="match status" value="1"/>
</dbReference>
<dbReference type="SUPFAM" id="SSF82693">
    <property type="entry name" value="Multidrug efflux transporter AcrB pore domain, PN1, PN2, PC1 and PC2 subdomains"/>
    <property type="match status" value="2"/>
</dbReference>
<evidence type="ECO:0000313" key="2">
    <source>
        <dbReference type="EMBL" id="MBU3857282.1"/>
    </source>
</evidence>
<feature type="transmembrane region" description="Helical" evidence="1">
    <location>
        <begin position="967"/>
        <end position="984"/>
    </location>
</feature>
<keyword evidence="1" id="KW-0472">Membrane</keyword>
<reference evidence="2" key="1">
    <citation type="journal article" date="2021" name="PeerJ">
        <title>Extensive microbial diversity within the chicken gut microbiome revealed by metagenomics and culture.</title>
        <authorList>
            <person name="Gilroy R."/>
            <person name="Ravi A."/>
            <person name="Getino M."/>
            <person name="Pursley I."/>
            <person name="Horton D.L."/>
            <person name="Alikhan N.F."/>
            <person name="Baker D."/>
            <person name="Gharbi K."/>
            <person name="Hall N."/>
            <person name="Watson M."/>
            <person name="Adriaenssens E.M."/>
            <person name="Foster-Nyarko E."/>
            <person name="Jarju S."/>
            <person name="Secka A."/>
            <person name="Antonio M."/>
            <person name="Oren A."/>
            <person name="Chaudhuri R.R."/>
            <person name="La Ragione R."/>
            <person name="Hildebrand F."/>
            <person name="Pallen M.J."/>
        </authorList>
    </citation>
    <scope>NUCLEOTIDE SEQUENCE</scope>
    <source>
        <strain evidence="2">8470</strain>
    </source>
</reference>
<dbReference type="PRINTS" id="PR00702">
    <property type="entry name" value="ACRIFLAVINRP"/>
</dbReference>
<dbReference type="Gene3D" id="1.20.1640.10">
    <property type="entry name" value="Multidrug efflux transporter AcrB transmembrane domain"/>
    <property type="match status" value="2"/>
</dbReference>
<sequence length="1036" mass="116083">MEKKKRNFVEWAMHYRQIVILVVTCLVAFGVYSLPEMRKNEFPDFTVRQGIVVAVAPGNTAQEMVEQVTKPLEEYIFTYKEVKKEKTFSKSRDGIVYIQVELNDELTDKDEFWSKFKHGVSQFKSELPSNVLALVVQDDFGDTSALLITMESEDKTYRELDDYMDLLQGRLRRINSVGRMTVSGMQNEQISVYLDHDRLSKYGMNEQTLALSLMQKGFITSGGRVKDGTMVEPIYVSRSLNTVRDVQEQIVYTDPKGNVVRLKDVARVVREYPDPDSYITNNGRKCLLLSIEMKKGKNIVAMGDEINKVLDEFQTELPSDVTLFRITDQPKVVDDSVMNFLHELVIAIVAVVIVVMLLLPLRVALVAASTIPITIFISLGLFYAFGIELNTVTLAALIVTLGMIVDNSIVIIDSYLEQLGEGMSRWHASIYSTTHFLKSIFSATLAISITFFPFLFTMTGMLNDFVLSFPWAITIVLGISLLVATLLVPFMQFWFIRKPMEAKAGKDGKKPFNFLDLLQKHYNWLFDKCFRHPKITVGVGVASIVAGAFILGRLPQRILPVADRNQFAVEIFLPTGTDVDVTAQIADSLEHILRRDPRVVSVASFKGCASPRFQTSYAPQIPGTNFAQFVVNTESIEATESLLDEYTPKYTDYFPGARIRFKQLCYSDAAYPIEVRLSGENLEALKADAQKVMERLKQTEGLMLVQTDINEPLPAVSVRLKEDEATRLGITNLGVESALAMRYGSGLPVAQVWEGDYRIPVVLKSTKADRAFSADVEDELIPVAGGLENVPLRQVADVEPAWEEGQIVRRNGIYTVSVQAELERGMNAMQMTARVQEAMKDMQLSDGVTLSYGGEQEKTDEDMPQLMSGLMLASVIIFFILLAHFRKISIALLIFGSLTLCLFGTAFGILIQGVDFSITSILGVVSLMGIIVRNGIIMIDYAEELRAAEHLSASDAIYHSARRRMRPIFLTSAAASMGVIPMILGRSSLWMPMGTVICYGTLITMVFLLTVLPCMYLLIFRGTSERREKWDALEKQ</sequence>
<dbReference type="Gene3D" id="3.30.70.1430">
    <property type="entry name" value="Multidrug efflux transporter AcrB pore domain"/>
    <property type="match status" value="2"/>
</dbReference>
<evidence type="ECO:0000313" key="3">
    <source>
        <dbReference type="Proteomes" id="UP000784286"/>
    </source>
</evidence>
<dbReference type="InterPro" id="IPR027463">
    <property type="entry name" value="AcrB_DN_DC_subdom"/>
</dbReference>
<feature type="transmembrane region" description="Helical" evidence="1">
    <location>
        <begin position="436"/>
        <end position="456"/>
    </location>
</feature>
<dbReference type="AlphaFoldDB" id="A0A948TPH2"/>
<comment type="caution">
    <text evidence="2">The sequence shown here is derived from an EMBL/GenBank/DDBJ whole genome shotgun (WGS) entry which is preliminary data.</text>
</comment>
<dbReference type="SUPFAM" id="SSF82866">
    <property type="entry name" value="Multidrug efflux transporter AcrB transmembrane domain"/>
    <property type="match status" value="2"/>
</dbReference>
<protein>
    <submittedName>
        <fullName evidence="2">Efflux RND transporter permease subunit</fullName>
    </submittedName>
</protein>
<feature type="transmembrane region" description="Helical" evidence="1">
    <location>
        <begin position="392"/>
        <end position="416"/>
    </location>
</feature>
<dbReference type="Proteomes" id="UP000784286">
    <property type="component" value="Unassembled WGS sequence"/>
</dbReference>
<feature type="transmembrane region" description="Helical" evidence="1">
    <location>
        <begin position="917"/>
        <end position="936"/>
    </location>
</feature>
<dbReference type="SUPFAM" id="SSF82714">
    <property type="entry name" value="Multidrug efflux transporter AcrB TolC docking domain, DN and DC subdomains"/>
    <property type="match status" value="2"/>
</dbReference>
<dbReference type="Gene3D" id="3.30.70.1320">
    <property type="entry name" value="Multidrug efflux transporter AcrB pore domain like"/>
    <property type="match status" value="1"/>
</dbReference>
<feature type="transmembrane region" description="Helical" evidence="1">
    <location>
        <begin position="340"/>
        <end position="359"/>
    </location>
</feature>
<feature type="transmembrane region" description="Helical" evidence="1">
    <location>
        <begin position="990"/>
        <end position="1019"/>
    </location>
</feature>
<keyword evidence="1" id="KW-0812">Transmembrane</keyword>
<accession>A0A948TPH2</accession>
<dbReference type="InterPro" id="IPR001036">
    <property type="entry name" value="Acrflvin-R"/>
</dbReference>
<name>A0A948TPH2_9BACT</name>